<evidence type="ECO:0000256" key="7">
    <source>
        <dbReference type="SAM" id="Phobius"/>
    </source>
</evidence>
<evidence type="ECO:0000256" key="5">
    <source>
        <dbReference type="ARBA" id="ARBA00023136"/>
    </source>
</evidence>
<feature type="coiled-coil region" evidence="6">
    <location>
        <begin position="322"/>
        <end position="394"/>
    </location>
</feature>
<dbReference type="Pfam" id="PF02706">
    <property type="entry name" value="Wzz"/>
    <property type="match status" value="1"/>
</dbReference>
<accession>F4QSW8</accession>
<keyword evidence="4 7" id="KW-1133">Transmembrane helix</keyword>
<dbReference type="GO" id="GO:0005886">
    <property type="term" value="C:plasma membrane"/>
    <property type="evidence" value="ECO:0007669"/>
    <property type="project" value="UniProtKB-SubCell"/>
</dbReference>
<dbReference type="STRING" id="715226.ABI_42610"/>
<evidence type="ECO:0000256" key="6">
    <source>
        <dbReference type="SAM" id="Coils"/>
    </source>
</evidence>
<dbReference type="InterPro" id="IPR050445">
    <property type="entry name" value="Bact_polysacc_biosynth/exp"/>
</dbReference>
<name>F4QSW8_9CAUL</name>
<evidence type="ECO:0000313" key="10">
    <source>
        <dbReference type="Proteomes" id="UP000006512"/>
    </source>
</evidence>
<dbReference type="Proteomes" id="UP000006512">
    <property type="component" value="Unassembled WGS sequence"/>
</dbReference>
<evidence type="ECO:0000313" key="9">
    <source>
        <dbReference type="EMBL" id="EGF89838.1"/>
    </source>
</evidence>
<keyword evidence="6" id="KW-0175">Coiled coil</keyword>
<feature type="transmembrane region" description="Helical" evidence="7">
    <location>
        <begin position="423"/>
        <end position="445"/>
    </location>
</feature>
<keyword evidence="10" id="KW-1185">Reference proteome</keyword>
<organism evidence="9 10">
    <name type="scientific">Asticcacaulis biprosthecium C19</name>
    <dbReference type="NCBI Taxonomy" id="715226"/>
    <lineage>
        <taxon>Bacteria</taxon>
        <taxon>Pseudomonadati</taxon>
        <taxon>Pseudomonadota</taxon>
        <taxon>Alphaproteobacteria</taxon>
        <taxon>Caulobacterales</taxon>
        <taxon>Caulobacteraceae</taxon>
        <taxon>Asticcacaulis</taxon>
    </lineage>
</organism>
<feature type="transmembrane region" description="Helical" evidence="7">
    <location>
        <begin position="12"/>
        <end position="33"/>
    </location>
</feature>
<dbReference type="AlphaFoldDB" id="F4QSW8"/>
<dbReference type="InterPro" id="IPR003856">
    <property type="entry name" value="LPS_length_determ_N"/>
</dbReference>
<comment type="subcellular location">
    <subcellularLocation>
        <location evidence="1">Cell membrane</location>
        <topology evidence="1">Multi-pass membrane protein</topology>
    </subcellularLocation>
</comment>
<keyword evidence="5 7" id="KW-0472">Membrane</keyword>
<dbReference type="eggNOG" id="COG3206">
    <property type="taxonomic scope" value="Bacteria"/>
</dbReference>
<evidence type="ECO:0000256" key="3">
    <source>
        <dbReference type="ARBA" id="ARBA00022692"/>
    </source>
</evidence>
<dbReference type="PANTHER" id="PTHR32309:SF13">
    <property type="entry name" value="FERRIC ENTEROBACTIN TRANSPORT PROTEIN FEPE"/>
    <property type="match status" value="1"/>
</dbReference>
<reference evidence="10" key="1">
    <citation type="submission" date="2011-03" db="EMBL/GenBank/DDBJ databases">
        <title>Draft genome sequence of Brevundimonas diminuta.</title>
        <authorList>
            <person name="Brown P.J.B."/>
            <person name="Buechlein A."/>
            <person name="Hemmerich C."/>
            <person name="Brun Y.V."/>
        </authorList>
    </citation>
    <scope>NUCLEOTIDE SEQUENCE [LARGE SCALE GENOMIC DNA]</scope>
    <source>
        <strain evidence="10">C19</strain>
    </source>
</reference>
<evidence type="ECO:0000256" key="2">
    <source>
        <dbReference type="ARBA" id="ARBA00022475"/>
    </source>
</evidence>
<evidence type="ECO:0000256" key="4">
    <source>
        <dbReference type="ARBA" id="ARBA00022989"/>
    </source>
</evidence>
<dbReference type="PANTHER" id="PTHR32309">
    <property type="entry name" value="TYROSINE-PROTEIN KINASE"/>
    <property type="match status" value="1"/>
</dbReference>
<dbReference type="HOGENOM" id="CLU_040793_0_0_5"/>
<dbReference type="GO" id="GO:0004713">
    <property type="term" value="F:protein tyrosine kinase activity"/>
    <property type="evidence" value="ECO:0007669"/>
    <property type="project" value="TreeGrafter"/>
</dbReference>
<gene>
    <name evidence="9" type="ORF">ABI_42610</name>
</gene>
<evidence type="ECO:0000259" key="8">
    <source>
        <dbReference type="Pfam" id="PF02706"/>
    </source>
</evidence>
<proteinExistence type="predicted"/>
<keyword evidence="3 7" id="KW-0812">Transmembrane</keyword>
<feature type="domain" description="Polysaccharide chain length determinant N-terminal" evidence="8">
    <location>
        <begin position="3"/>
        <end position="91"/>
    </location>
</feature>
<protein>
    <submittedName>
        <fullName evidence="9">Chain length determinant family protein</fullName>
    </submittedName>
</protein>
<keyword evidence="2" id="KW-1003">Cell membrane</keyword>
<dbReference type="EMBL" id="GL883080">
    <property type="protein sequence ID" value="EGF89838.1"/>
    <property type="molecule type" value="Genomic_DNA"/>
</dbReference>
<sequence>MDDILRLLLRELWLMAIVFAVIFGIGAAVALSMHSTYTASASLLMQLSKDYVYDPLAGDAARGAIATTDEVVQSEVEILNSTELKKRVIEKVGLKTVLPETPAMWNPQTPAQKAQAEAAALKVLQGGFATSTAPQNKVVRLTFKHADAMSAALILNTMIDEYQLYRQQVLTDSVGPALQQQKDAFDRKLGEADSAYQNFLAQNGVGDFITAKATYTSLSQTLTTELFSVEAKLAEDRARLSGINRSLVSLTPEMSVERDLDLSVPNKIFTLKQKRQELLTRYLPTAQPVKDVDIEIAGYEAMMNGGQGVGEQAHKVGVNPIYQDLTTQKLNLEAEIASLEGRRSLLRSQADDVNGRLLDLQGLEAQYNSLTIERDALQKNVSTFTQRLQENEAQKEMTKGGSDGVRVVEKASLPDKPKSFKKIILIMSFLFAGFTALCVGGLRVVTRKGIVNADMAARALDLPVLATAGVKSADRPVRAA</sequence>
<evidence type="ECO:0000256" key="1">
    <source>
        <dbReference type="ARBA" id="ARBA00004651"/>
    </source>
</evidence>